<evidence type="ECO:0000259" key="9">
    <source>
        <dbReference type="PROSITE" id="PS50157"/>
    </source>
</evidence>
<dbReference type="GO" id="GO:0005634">
    <property type="term" value="C:nucleus"/>
    <property type="evidence" value="ECO:0007669"/>
    <property type="project" value="UniProtKB-SubCell"/>
</dbReference>
<organism evidence="10 11">
    <name type="scientific">Clupea harengus</name>
    <name type="common">Atlantic herring</name>
    <dbReference type="NCBI Taxonomy" id="7950"/>
    <lineage>
        <taxon>Eukaryota</taxon>
        <taxon>Metazoa</taxon>
        <taxon>Chordata</taxon>
        <taxon>Craniata</taxon>
        <taxon>Vertebrata</taxon>
        <taxon>Euteleostomi</taxon>
        <taxon>Actinopterygii</taxon>
        <taxon>Neopterygii</taxon>
        <taxon>Teleostei</taxon>
        <taxon>Clupei</taxon>
        <taxon>Clupeiformes</taxon>
        <taxon>Clupeoidei</taxon>
        <taxon>Clupeidae</taxon>
        <taxon>Clupea</taxon>
    </lineage>
</organism>
<feature type="domain" description="C2H2-type" evidence="9">
    <location>
        <begin position="502"/>
        <end position="524"/>
    </location>
</feature>
<name>A0A6P8EUM7_CLUHA</name>
<sequence>MLSKDCNTTNSVNVQCRLASIMEVLSKTAVAEITKVFDDGFLLLRLEMCRKDAKIDSLKRKLIALEGDLRSTRRTSDSEPPPSCQEVADCERKHDEGLKECHGGTGQNLHVVPAVRNLTSAPQQLEGAHTLLSHTAEGDAEVSRTEDGNVKAPYMQNFSAQTKQREDSDTPNILDSYTQSPHTHGSASALTHTQDSAPKLTHTHPTHPQDSPSLLTHTQEPVGFGELQLELKAEQEEEQVDQTLHQRECEYRTGVTEQSNPQLWANSGAESHQMISAGPETMGGAVSELRTHLQDADVHLEPFMIEVSGNRQISQMELSPEGADLQSWACRRAEPEGEGRPVNQHEIGVVSLAYPSSQTWSATPPSIGSRTGTGGLAVWSKTIASAHMHPEALLKPTQEVMSHLSLQPSASQDKRLQTHKISVQCQVNNSNNIHNNIIINNYKSRASTGSSSSGGGVGGRSVVQRRMPVREKWFICSFCGKSFDRFSHLQMHQRVHTGERPYSCSVCGRSFTQQSNLRTHQRVHRDRLGHTLPHTHVRPYR</sequence>
<dbReference type="Gene3D" id="3.30.160.60">
    <property type="entry name" value="Classic Zinc Finger"/>
    <property type="match status" value="2"/>
</dbReference>
<comment type="subcellular location">
    <subcellularLocation>
        <location evidence="1">Nucleus</location>
    </subcellularLocation>
</comment>
<keyword evidence="5" id="KW-0862">Zinc</keyword>
<evidence type="ECO:0000256" key="5">
    <source>
        <dbReference type="ARBA" id="ARBA00022833"/>
    </source>
</evidence>
<dbReference type="RefSeq" id="XP_031415866.1">
    <property type="nucleotide sequence ID" value="XM_031560006.2"/>
</dbReference>
<keyword evidence="10" id="KW-1185">Reference proteome</keyword>
<dbReference type="Pfam" id="PF00096">
    <property type="entry name" value="zf-C2H2"/>
    <property type="match status" value="2"/>
</dbReference>
<accession>A0A6P8EUM7</accession>
<protein>
    <submittedName>
        <fullName evidence="11">Zinc finger protein 853</fullName>
    </submittedName>
</protein>
<dbReference type="OrthoDB" id="6077919at2759"/>
<proteinExistence type="predicted"/>
<evidence type="ECO:0000256" key="1">
    <source>
        <dbReference type="ARBA" id="ARBA00004123"/>
    </source>
</evidence>
<dbReference type="GO" id="GO:0008270">
    <property type="term" value="F:zinc ion binding"/>
    <property type="evidence" value="ECO:0007669"/>
    <property type="project" value="UniProtKB-KW"/>
</dbReference>
<dbReference type="GeneID" id="116218408"/>
<keyword evidence="4 7" id="KW-0863">Zinc-finger</keyword>
<evidence type="ECO:0000256" key="6">
    <source>
        <dbReference type="ARBA" id="ARBA00023242"/>
    </source>
</evidence>
<evidence type="ECO:0000256" key="3">
    <source>
        <dbReference type="ARBA" id="ARBA00022737"/>
    </source>
</evidence>
<dbReference type="PROSITE" id="PS50157">
    <property type="entry name" value="ZINC_FINGER_C2H2_2"/>
    <property type="match status" value="2"/>
</dbReference>
<dbReference type="PANTHER" id="PTHR14196">
    <property type="entry name" value="ODD-SKIPPED - RELATED"/>
    <property type="match status" value="1"/>
</dbReference>
<evidence type="ECO:0000256" key="2">
    <source>
        <dbReference type="ARBA" id="ARBA00022723"/>
    </source>
</evidence>
<dbReference type="SMART" id="SM00355">
    <property type="entry name" value="ZnF_C2H2"/>
    <property type="match status" value="2"/>
</dbReference>
<dbReference type="SUPFAM" id="SSF57667">
    <property type="entry name" value="beta-beta-alpha zinc fingers"/>
    <property type="match status" value="1"/>
</dbReference>
<gene>
    <name evidence="11" type="primary">LOC116218408</name>
</gene>
<dbReference type="Proteomes" id="UP000515152">
    <property type="component" value="Chromosome 22"/>
</dbReference>
<dbReference type="GO" id="GO:0000981">
    <property type="term" value="F:DNA-binding transcription factor activity, RNA polymerase II-specific"/>
    <property type="evidence" value="ECO:0007669"/>
    <property type="project" value="TreeGrafter"/>
</dbReference>
<keyword evidence="2" id="KW-0479">Metal-binding</keyword>
<feature type="compositionally biased region" description="Polar residues" evidence="8">
    <location>
        <begin position="206"/>
        <end position="217"/>
    </location>
</feature>
<dbReference type="InterPro" id="IPR013087">
    <property type="entry name" value="Znf_C2H2_type"/>
</dbReference>
<keyword evidence="6" id="KW-0539">Nucleus</keyword>
<dbReference type="FunFam" id="3.30.160.60:FF:000358">
    <property type="entry name" value="zinc finger protein 24"/>
    <property type="match status" value="1"/>
</dbReference>
<evidence type="ECO:0000313" key="10">
    <source>
        <dbReference type="Proteomes" id="UP000515152"/>
    </source>
</evidence>
<dbReference type="InterPro" id="IPR050717">
    <property type="entry name" value="C2H2-ZF_Transcription_Reg"/>
</dbReference>
<reference evidence="11" key="1">
    <citation type="submission" date="2025-08" db="UniProtKB">
        <authorList>
            <consortium name="RefSeq"/>
        </authorList>
    </citation>
    <scope>IDENTIFICATION</scope>
</reference>
<evidence type="ECO:0000313" key="11">
    <source>
        <dbReference type="RefSeq" id="XP_031415866.1"/>
    </source>
</evidence>
<dbReference type="PANTHER" id="PTHR14196:SF12">
    <property type="entry name" value="ZINC FINGER PROTEIN 208-LIKE"/>
    <property type="match status" value="1"/>
</dbReference>
<evidence type="ECO:0000256" key="7">
    <source>
        <dbReference type="PROSITE-ProRule" id="PRU00042"/>
    </source>
</evidence>
<dbReference type="FunFam" id="3.30.160.60:FF:000512">
    <property type="entry name" value="zinc finger protein 197 isoform X1"/>
    <property type="match status" value="1"/>
</dbReference>
<feature type="compositionally biased region" description="Polar residues" evidence="8">
    <location>
        <begin position="170"/>
        <end position="196"/>
    </location>
</feature>
<evidence type="ECO:0000256" key="4">
    <source>
        <dbReference type="ARBA" id="ARBA00022771"/>
    </source>
</evidence>
<dbReference type="InterPro" id="IPR036236">
    <property type="entry name" value="Znf_C2H2_sf"/>
</dbReference>
<dbReference type="AlphaFoldDB" id="A0A6P8EUM7"/>
<feature type="region of interest" description="Disordered" evidence="8">
    <location>
        <begin position="159"/>
        <end position="217"/>
    </location>
</feature>
<feature type="domain" description="C2H2-type" evidence="9">
    <location>
        <begin position="474"/>
        <end position="501"/>
    </location>
</feature>
<dbReference type="PROSITE" id="PS00028">
    <property type="entry name" value="ZINC_FINGER_C2H2_1"/>
    <property type="match status" value="2"/>
</dbReference>
<dbReference type="KEGG" id="char:116218408"/>
<evidence type="ECO:0000256" key="8">
    <source>
        <dbReference type="SAM" id="MobiDB-lite"/>
    </source>
</evidence>
<dbReference type="GO" id="GO:0000977">
    <property type="term" value="F:RNA polymerase II transcription regulatory region sequence-specific DNA binding"/>
    <property type="evidence" value="ECO:0007669"/>
    <property type="project" value="TreeGrafter"/>
</dbReference>
<keyword evidence="3" id="KW-0677">Repeat</keyword>